<dbReference type="InterPro" id="IPR050263">
    <property type="entry name" value="Bact_Fimbrial_Adh_Pro"/>
</dbReference>
<evidence type="ECO:0000259" key="5">
    <source>
        <dbReference type="Pfam" id="PF00419"/>
    </source>
</evidence>
<evidence type="ECO:0000256" key="3">
    <source>
        <dbReference type="ARBA" id="ARBA00023263"/>
    </source>
</evidence>
<evidence type="ECO:0000256" key="4">
    <source>
        <dbReference type="SAM" id="SignalP"/>
    </source>
</evidence>
<dbReference type="GO" id="GO:0009289">
    <property type="term" value="C:pilus"/>
    <property type="evidence" value="ECO:0007669"/>
    <property type="project" value="UniProtKB-SubCell"/>
</dbReference>
<keyword evidence="3" id="KW-0281">Fimbrium</keyword>
<dbReference type="AlphaFoldDB" id="A0AAP5XSR3"/>
<dbReference type="GO" id="GO:0043709">
    <property type="term" value="P:cell adhesion involved in single-species biofilm formation"/>
    <property type="evidence" value="ECO:0007669"/>
    <property type="project" value="TreeGrafter"/>
</dbReference>
<comment type="similarity">
    <text evidence="2">Belongs to the fimbrial protein family.</text>
</comment>
<dbReference type="Gene3D" id="2.60.40.1090">
    <property type="entry name" value="Fimbrial-type adhesion domain"/>
    <property type="match status" value="1"/>
</dbReference>
<feature type="domain" description="Fimbrial-type adhesion" evidence="5">
    <location>
        <begin position="195"/>
        <end position="332"/>
    </location>
</feature>
<keyword evidence="4" id="KW-0732">Signal</keyword>
<proteinExistence type="inferred from homology"/>
<reference evidence="6" key="1">
    <citation type="submission" date="2023-10" db="EMBL/GenBank/DDBJ databases">
        <title>Fecal carriage and genetic characteristics of carbapenem-resistant Enterobacterales among healthy adults from four provinces of China.</title>
        <authorList>
            <person name="Li Y."/>
            <person name="Zhang R."/>
        </authorList>
    </citation>
    <scope>NUCLEOTIDE SEQUENCE</scope>
    <source>
        <strain evidence="6">HN-136</strain>
    </source>
</reference>
<comment type="subcellular location">
    <subcellularLocation>
        <location evidence="1">Fimbrium</location>
    </subcellularLocation>
</comment>
<dbReference type="Pfam" id="PF00419">
    <property type="entry name" value="Fimbrial"/>
    <property type="match status" value="1"/>
</dbReference>
<evidence type="ECO:0000256" key="1">
    <source>
        <dbReference type="ARBA" id="ARBA00004561"/>
    </source>
</evidence>
<evidence type="ECO:0000256" key="2">
    <source>
        <dbReference type="ARBA" id="ARBA00006671"/>
    </source>
</evidence>
<sequence length="333" mass="35807">MSKRNKNIFRAMLIILILAGAAAPVYAATCTGNHPENGAMTFQLPASITVEPDVSVGTIIYEGSIESGQIDMDCQNTGNKYKGYAVLTDADARNGVLEGVYQTSVPGIGIRMAEAEERTPTFTSEDIVTPMHFYSYGASGWNSIHTKYHASMQLVVTGDVEDGYLDTSRLTAQEKWGNDVIAQILVSPTSIHIQTNTCNLEDKNINVPLKTINVDNFDSQFSEVLTDNSFKIEISDCRAGTQIDYKFNSAGSTGVTDGNILAIASGDSSASGVGIQILDTNNNVLSFDQTYTAVSSTSANEVAEIPLKARYAKTGNVKAGKVDAVATFEVFYR</sequence>
<feature type="signal peptide" evidence="4">
    <location>
        <begin position="1"/>
        <end position="27"/>
    </location>
</feature>
<gene>
    <name evidence="6" type="ORF">RYZ67_02500</name>
</gene>
<comment type="caution">
    <text evidence="6">The sequence shown here is derived from an EMBL/GenBank/DDBJ whole genome shotgun (WGS) entry which is preliminary data.</text>
</comment>
<accession>A0AAP5XSR3</accession>
<name>A0AAP5XSR3_CITFR</name>
<feature type="chain" id="PRO_5042907588" evidence="4">
    <location>
        <begin position="28"/>
        <end position="333"/>
    </location>
</feature>
<dbReference type="SUPFAM" id="SSF49401">
    <property type="entry name" value="Bacterial adhesins"/>
    <property type="match status" value="1"/>
</dbReference>
<organism evidence="6 7">
    <name type="scientific">Citrobacter freundii</name>
    <dbReference type="NCBI Taxonomy" id="546"/>
    <lineage>
        <taxon>Bacteria</taxon>
        <taxon>Pseudomonadati</taxon>
        <taxon>Pseudomonadota</taxon>
        <taxon>Gammaproteobacteria</taxon>
        <taxon>Enterobacterales</taxon>
        <taxon>Enterobacteriaceae</taxon>
        <taxon>Citrobacter</taxon>
        <taxon>Citrobacter freundii complex</taxon>
    </lineage>
</organism>
<dbReference type="InterPro" id="IPR036937">
    <property type="entry name" value="Adhesion_dom_fimbrial_sf"/>
</dbReference>
<dbReference type="PANTHER" id="PTHR33420">
    <property type="entry name" value="FIMBRIAL SUBUNIT ELFA-RELATED"/>
    <property type="match status" value="1"/>
</dbReference>
<dbReference type="PANTHER" id="PTHR33420:SF14">
    <property type="entry name" value="TYPE 1 FIMBRIN D-MANNOSE SPECIFIC ADHESIN"/>
    <property type="match status" value="1"/>
</dbReference>
<protein>
    <submittedName>
        <fullName evidence="6">Fimbrial protein</fullName>
    </submittedName>
</protein>
<dbReference type="InterPro" id="IPR000259">
    <property type="entry name" value="Adhesion_dom_fimbrial"/>
</dbReference>
<evidence type="ECO:0000313" key="6">
    <source>
        <dbReference type="EMBL" id="MDW2757357.1"/>
    </source>
</evidence>
<dbReference type="Proteomes" id="UP001278087">
    <property type="component" value="Unassembled WGS sequence"/>
</dbReference>
<dbReference type="EMBL" id="JAWPBU010000002">
    <property type="protein sequence ID" value="MDW2757357.1"/>
    <property type="molecule type" value="Genomic_DNA"/>
</dbReference>
<evidence type="ECO:0000313" key="7">
    <source>
        <dbReference type="Proteomes" id="UP001278087"/>
    </source>
</evidence>
<dbReference type="InterPro" id="IPR008966">
    <property type="entry name" value="Adhesion_dom_sf"/>
</dbReference>
<dbReference type="RefSeq" id="WP_225624017.1">
    <property type="nucleotide sequence ID" value="NZ_CP024672.1"/>
</dbReference>
<dbReference type="Gene3D" id="2.60.40.3310">
    <property type="match status" value="1"/>
</dbReference>